<feature type="compositionally biased region" description="Polar residues" evidence="2">
    <location>
        <begin position="1"/>
        <end position="15"/>
    </location>
</feature>
<feature type="transmembrane region" description="Helical" evidence="3">
    <location>
        <begin position="39"/>
        <end position="57"/>
    </location>
</feature>
<feature type="coiled-coil region" evidence="1">
    <location>
        <begin position="61"/>
        <end position="98"/>
    </location>
</feature>
<dbReference type="OrthoDB" id="2973440at2"/>
<keyword evidence="1" id="KW-0175">Coiled coil</keyword>
<evidence type="ECO:0000256" key="3">
    <source>
        <dbReference type="SAM" id="Phobius"/>
    </source>
</evidence>
<keyword evidence="3" id="KW-0472">Membrane</keyword>
<keyword evidence="3" id="KW-0812">Transmembrane</keyword>
<dbReference type="EMBL" id="AVBF01000005">
    <property type="protein sequence ID" value="KGP74148.1"/>
    <property type="molecule type" value="Genomic_DNA"/>
</dbReference>
<protein>
    <submittedName>
        <fullName evidence="4">Uncharacterized protein</fullName>
    </submittedName>
</protein>
<keyword evidence="5" id="KW-1185">Reference proteome</keyword>
<evidence type="ECO:0000313" key="4">
    <source>
        <dbReference type="EMBL" id="KGP74148.1"/>
    </source>
</evidence>
<evidence type="ECO:0000313" key="5">
    <source>
        <dbReference type="Proteomes" id="UP000030147"/>
    </source>
</evidence>
<comment type="caution">
    <text evidence="4">The sequence shown here is derived from an EMBL/GenBank/DDBJ whole genome shotgun (WGS) entry which is preliminary data.</text>
</comment>
<evidence type="ECO:0000256" key="2">
    <source>
        <dbReference type="SAM" id="MobiDB-lite"/>
    </source>
</evidence>
<feature type="compositionally biased region" description="Basic and acidic residues" evidence="2">
    <location>
        <begin position="16"/>
        <end position="31"/>
    </location>
</feature>
<organism evidence="4 5">
    <name type="scientific">Pontibacillus yanchengensis Y32</name>
    <dbReference type="NCBI Taxonomy" id="1385514"/>
    <lineage>
        <taxon>Bacteria</taxon>
        <taxon>Bacillati</taxon>
        <taxon>Bacillota</taxon>
        <taxon>Bacilli</taxon>
        <taxon>Bacillales</taxon>
        <taxon>Bacillaceae</taxon>
        <taxon>Pontibacillus</taxon>
    </lineage>
</organism>
<proteinExistence type="predicted"/>
<feature type="region of interest" description="Disordered" evidence="2">
    <location>
        <begin position="1"/>
        <end position="34"/>
    </location>
</feature>
<name>A0A0A2TI63_9BACI</name>
<keyword evidence="3" id="KW-1133">Transmembrane helix</keyword>
<gene>
    <name evidence="4" type="ORF">N782_17215</name>
</gene>
<evidence type="ECO:0000256" key="1">
    <source>
        <dbReference type="SAM" id="Coils"/>
    </source>
</evidence>
<dbReference type="RefSeq" id="WP_036816032.1">
    <property type="nucleotide sequence ID" value="NZ_AVBF01000005.1"/>
</dbReference>
<sequence length="115" mass="12862">MSSYTDETNQQQTTSIDKHNPATSHTKDKTPKKPWYNQGWVWLIVTAIGLSVLFFLLRGVIDQLSQLTQQTSEQTKALQDQTQVLQNVKDAINQLAMKVQASATKIADAIKETTA</sequence>
<dbReference type="AlphaFoldDB" id="A0A0A2TI63"/>
<dbReference type="eggNOG" id="ENOG502ZUUX">
    <property type="taxonomic scope" value="Bacteria"/>
</dbReference>
<dbReference type="Proteomes" id="UP000030147">
    <property type="component" value="Unassembled WGS sequence"/>
</dbReference>
<reference evidence="4 5" key="1">
    <citation type="journal article" date="2015" name="Stand. Genomic Sci.">
        <title>High quality draft genome sequence of the moderately halophilic bacterium Pontibacillus yanchengensis Y32(T) and comparison among Pontibacillus genomes.</title>
        <authorList>
            <person name="Huang J."/>
            <person name="Qiao Z.X."/>
            <person name="Tang J.W."/>
            <person name="Wang G."/>
        </authorList>
    </citation>
    <scope>NUCLEOTIDE SEQUENCE [LARGE SCALE GENOMIC DNA]</scope>
    <source>
        <strain evidence="4 5">Y32</strain>
    </source>
</reference>
<accession>A0A0A2TI63</accession>